<feature type="non-terminal residue" evidence="2">
    <location>
        <position position="71"/>
    </location>
</feature>
<evidence type="ECO:0008006" key="4">
    <source>
        <dbReference type="Google" id="ProtNLM"/>
    </source>
</evidence>
<dbReference type="Proteomes" id="UP000671119">
    <property type="component" value="Unassembled WGS sequence"/>
</dbReference>
<protein>
    <recommendedName>
        <fullName evidence="4">Integral membrane protein</fullName>
    </recommendedName>
</protein>
<organism evidence="2 3">
    <name type="scientific">Mycobacterium tuberculosis</name>
    <dbReference type="NCBI Taxonomy" id="1773"/>
    <lineage>
        <taxon>Bacteria</taxon>
        <taxon>Bacillati</taxon>
        <taxon>Actinomycetota</taxon>
        <taxon>Actinomycetes</taxon>
        <taxon>Mycobacteriales</taxon>
        <taxon>Mycobacteriaceae</taxon>
        <taxon>Mycobacterium</taxon>
        <taxon>Mycobacterium tuberculosis complex</taxon>
    </lineage>
</organism>
<dbReference type="AlphaFoldDB" id="A0ABD4QA42"/>
<feature type="transmembrane region" description="Helical" evidence="1">
    <location>
        <begin position="31"/>
        <end position="58"/>
    </location>
</feature>
<dbReference type="EMBL" id="JAGIZI010000671">
    <property type="protein sequence ID" value="MBP0685871.1"/>
    <property type="molecule type" value="Genomic_DNA"/>
</dbReference>
<keyword evidence="1" id="KW-0812">Transmembrane</keyword>
<sequence length="71" mass="8021">MVTHEYTRLLEEDELEPISTLQMVNAQGFNIFLGAFAALASYALFHLVTVFPLSWVILHKTQDISDVLAIQ</sequence>
<keyword evidence="1" id="KW-0472">Membrane</keyword>
<evidence type="ECO:0000313" key="2">
    <source>
        <dbReference type="EMBL" id="MBP0685871.1"/>
    </source>
</evidence>
<evidence type="ECO:0000313" key="3">
    <source>
        <dbReference type="Proteomes" id="UP000671119"/>
    </source>
</evidence>
<name>A0ABD4QA42_MYCTX</name>
<reference evidence="2 3" key="1">
    <citation type="submission" date="2021-03" db="EMBL/GenBank/DDBJ databases">
        <title>Whole Genome Sequencing of Mycobacterium tuberculosis clinical isolates from Arunachal Pradesh, India.</title>
        <authorList>
            <person name="Singh S."/>
            <person name="Mudliar S.R."/>
            <person name="Kulsum U."/>
            <person name="Rufai S.B."/>
            <person name="Singh P.K."/>
            <person name="Umpo M."/>
            <person name="Nyori M."/>
        </authorList>
    </citation>
    <scope>NUCLEOTIDE SEQUENCE [LARGE SCALE GENOMIC DNA]</scope>
    <source>
        <strain evidence="2 3">OMICS/BPL/0142/20/SP</strain>
    </source>
</reference>
<keyword evidence="1" id="KW-1133">Transmembrane helix</keyword>
<gene>
    <name evidence="2" type="ORF">J8J21_22765</name>
</gene>
<comment type="caution">
    <text evidence="2">The sequence shown here is derived from an EMBL/GenBank/DDBJ whole genome shotgun (WGS) entry which is preliminary data.</text>
</comment>
<evidence type="ECO:0000256" key="1">
    <source>
        <dbReference type="SAM" id="Phobius"/>
    </source>
</evidence>
<accession>A0ABD4QA42</accession>
<proteinExistence type="predicted"/>